<dbReference type="InterPro" id="IPR014229">
    <property type="entry name" value="Spore_YtfJ"/>
</dbReference>
<proteinExistence type="predicted"/>
<evidence type="ECO:0000313" key="2">
    <source>
        <dbReference type="Proteomes" id="UP001652442"/>
    </source>
</evidence>
<organism evidence="1 2">
    <name type="scientific">Brotonthovivens ammoniilytica</name>
    <dbReference type="NCBI Taxonomy" id="2981725"/>
    <lineage>
        <taxon>Bacteria</taxon>
        <taxon>Bacillati</taxon>
        <taxon>Bacillota</taxon>
        <taxon>Clostridia</taxon>
        <taxon>Lachnospirales</taxon>
        <taxon>Lachnospiraceae</taxon>
        <taxon>Brotonthovivens</taxon>
    </lineage>
</organism>
<evidence type="ECO:0000313" key="1">
    <source>
        <dbReference type="EMBL" id="MCU6761293.1"/>
    </source>
</evidence>
<dbReference type="RefSeq" id="WP_158424132.1">
    <property type="nucleotide sequence ID" value="NZ_JAOQJQ010000001.1"/>
</dbReference>
<accession>A0ABT2TGJ2</accession>
<dbReference type="PANTHER" id="PTHR39162">
    <property type="entry name" value="GLL3345 PROTEIN"/>
    <property type="match status" value="1"/>
</dbReference>
<dbReference type="PIRSF" id="PIRSF021377">
    <property type="entry name" value="YtfJ"/>
    <property type="match status" value="1"/>
</dbReference>
<dbReference type="Proteomes" id="UP001652442">
    <property type="component" value="Unassembled WGS sequence"/>
</dbReference>
<dbReference type="Pfam" id="PF09579">
    <property type="entry name" value="Spore_YtfJ"/>
    <property type="match status" value="1"/>
</dbReference>
<sequence>MTDNSFHTTVDSLIQGMSSFLSSKTVVGDAIHIGDTIIMPLVDVSFGMGAGSFTGEKKKNCGGGIGGKISPCAVLVIQNGITKMVSVKNNDGITKLLDMVPDFVDKFMKQIQNKKDPEKAKQEQEAKEKAAEEMKAILNIEE</sequence>
<dbReference type="PANTHER" id="PTHR39162:SF1">
    <property type="entry name" value="SPORULATION PROTEIN YTFJ"/>
    <property type="match status" value="1"/>
</dbReference>
<keyword evidence="2" id="KW-1185">Reference proteome</keyword>
<reference evidence="1 2" key="1">
    <citation type="journal article" date="2021" name="ISME Commun">
        <title>Automated analysis of genomic sequences facilitates high-throughput and comprehensive description of bacteria.</title>
        <authorList>
            <person name="Hitch T.C.A."/>
        </authorList>
    </citation>
    <scope>NUCLEOTIDE SEQUENCE [LARGE SCALE GENOMIC DNA]</scope>
    <source>
        <strain evidence="1 2">Sanger_109</strain>
    </source>
</reference>
<protein>
    <submittedName>
        <fullName evidence="1">GerW family sporulation protein</fullName>
    </submittedName>
</protein>
<comment type="caution">
    <text evidence="1">The sequence shown here is derived from an EMBL/GenBank/DDBJ whole genome shotgun (WGS) entry which is preliminary data.</text>
</comment>
<dbReference type="EMBL" id="JAOQJQ010000001">
    <property type="protein sequence ID" value="MCU6761293.1"/>
    <property type="molecule type" value="Genomic_DNA"/>
</dbReference>
<name>A0ABT2TGJ2_9FIRM</name>
<gene>
    <name evidence="1" type="ORF">OCV88_02935</name>
</gene>